<feature type="domain" description="N-acetylmuramoyl-L-alanine amidase" evidence="2">
    <location>
        <begin position="130"/>
        <end position="272"/>
    </location>
</feature>
<name>A0ABW5LYG1_9BACT</name>
<dbReference type="Proteomes" id="UP001597469">
    <property type="component" value="Unassembled WGS sequence"/>
</dbReference>
<gene>
    <name evidence="3" type="ORF">ACFSUS_00380</name>
</gene>
<comment type="caution">
    <text evidence="3">The sequence shown here is derived from an EMBL/GenBank/DDBJ whole genome shotgun (WGS) entry which is preliminary data.</text>
</comment>
<evidence type="ECO:0000313" key="3">
    <source>
        <dbReference type="EMBL" id="MFD2569066.1"/>
    </source>
</evidence>
<dbReference type="InterPro" id="IPR002502">
    <property type="entry name" value="Amidase_domain"/>
</dbReference>
<keyword evidence="4" id="KW-1185">Reference proteome</keyword>
<dbReference type="EMBL" id="JBHULN010000001">
    <property type="protein sequence ID" value="MFD2569066.1"/>
    <property type="molecule type" value="Genomic_DNA"/>
</dbReference>
<accession>A0ABW5LYG1</accession>
<dbReference type="RefSeq" id="WP_381517489.1">
    <property type="nucleotide sequence ID" value="NZ_JBHULN010000001.1"/>
</dbReference>
<dbReference type="SMART" id="SM00644">
    <property type="entry name" value="Ami_2"/>
    <property type="match status" value="1"/>
</dbReference>
<organism evidence="3 4">
    <name type="scientific">Spirosoma soli</name>
    <dbReference type="NCBI Taxonomy" id="1770529"/>
    <lineage>
        <taxon>Bacteria</taxon>
        <taxon>Pseudomonadati</taxon>
        <taxon>Bacteroidota</taxon>
        <taxon>Cytophagia</taxon>
        <taxon>Cytophagales</taxon>
        <taxon>Cytophagaceae</taxon>
        <taxon>Spirosoma</taxon>
    </lineage>
</organism>
<sequence length="600" mass="67751">MIQRDLLFNELQSLLFSSELEFEVKKPVVGRIAWSKGVLNEWRGTSLPDDNQLTDEYKKVLTQFQSSNKLGQTGKLDFKTERALLEQSALSRAGSSSSKVSQVLNEAKTKLEDWTDKAVIPAAKKNLILNTFRDPRQLTALVLHHMAYKVKDNKGAYSNPEKYVGVGAHFCIMLDGRIMQHHPVSRFIWHSNCTSLRSVGVEFEGNFPDIQGRWWYPTDKKTGKKIKINEDTPTQAQFESGRFLLTYLNAILDLKHVLAHRQSSKDRENDPGPAIWFNVGEWGMKNLGLSDGGASYKCGTGNPIRPEWRRQQPENKSSTTRDIGEQSVQTDSDRVLKNRRFAETLGWGKYVNQLNDIVLPYSGLSNVSLGEEAFARALAGWQRSKGLQDDGVLGPNTWTMLKKTMGLVVNAPKHSVTTSMPDRFRVLVPDLTKYRGNWPLDFLLAWIKKESDGSIKSHTSLDERGYFQLHPDESKTLQIDHPRLSVDRDYSIQAGIQLVNLRGKSAAKYAAILGVPTNGEVYLALTKLMHWLPYGVQNIVEVMKKKGFVPTSWESFKAFCAANSAEIQAGINRKGRWPLANGIKNTDDVLKYAKEFKQFV</sequence>
<evidence type="ECO:0000256" key="1">
    <source>
        <dbReference type="SAM" id="MobiDB-lite"/>
    </source>
</evidence>
<proteinExistence type="predicted"/>
<dbReference type="Pfam" id="PF01510">
    <property type="entry name" value="Amidase_2"/>
    <property type="match status" value="1"/>
</dbReference>
<evidence type="ECO:0000313" key="4">
    <source>
        <dbReference type="Proteomes" id="UP001597469"/>
    </source>
</evidence>
<dbReference type="SUPFAM" id="SSF55846">
    <property type="entry name" value="N-acetylmuramoyl-L-alanine amidase-like"/>
    <property type="match status" value="1"/>
</dbReference>
<reference evidence="4" key="1">
    <citation type="journal article" date="2019" name="Int. J. Syst. Evol. Microbiol.">
        <title>The Global Catalogue of Microorganisms (GCM) 10K type strain sequencing project: providing services to taxonomists for standard genome sequencing and annotation.</title>
        <authorList>
            <consortium name="The Broad Institute Genomics Platform"/>
            <consortium name="The Broad Institute Genome Sequencing Center for Infectious Disease"/>
            <person name="Wu L."/>
            <person name="Ma J."/>
        </authorList>
    </citation>
    <scope>NUCLEOTIDE SEQUENCE [LARGE SCALE GENOMIC DNA]</scope>
    <source>
        <strain evidence="4">KCTC 42805</strain>
    </source>
</reference>
<dbReference type="Gene3D" id="3.40.80.10">
    <property type="entry name" value="Peptidoglycan recognition protein-like"/>
    <property type="match status" value="1"/>
</dbReference>
<feature type="compositionally biased region" description="Polar residues" evidence="1">
    <location>
        <begin position="314"/>
        <end position="330"/>
    </location>
</feature>
<dbReference type="CDD" id="cd06583">
    <property type="entry name" value="PGRP"/>
    <property type="match status" value="1"/>
</dbReference>
<evidence type="ECO:0000259" key="2">
    <source>
        <dbReference type="SMART" id="SM00644"/>
    </source>
</evidence>
<feature type="region of interest" description="Disordered" evidence="1">
    <location>
        <begin position="300"/>
        <end position="331"/>
    </location>
</feature>
<dbReference type="InterPro" id="IPR036505">
    <property type="entry name" value="Amidase/PGRP_sf"/>
</dbReference>
<protein>
    <submittedName>
        <fullName evidence="3">N-acetylmuramoyl-L-alanine amidase</fullName>
    </submittedName>
</protein>